<evidence type="ECO:0000313" key="1">
    <source>
        <dbReference type="EMBL" id="BBY50765.1"/>
    </source>
</evidence>
<gene>
    <name evidence="1" type="ORF">MARA_42330</name>
</gene>
<dbReference type="EMBL" id="AP022593">
    <property type="protein sequence ID" value="BBY50765.1"/>
    <property type="molecule type" value="Genomic_DNA"/>
</dbReference>
<proteinExistence type="predicted"/>
<dbReference type="RefSeq" id="WP_163920428.1">
    <property type="nucleotide sequence ID" value="NZ_AP022593.1"/>
</dbReference>
<dbReference type="Proteomes" id="UP000467428">
    <property type="component" value="Chromosome"/>
</dbReference>
<geneLocation type="plasmid" evidence="2">
    <name>pjcm18538 dna</name>
</geneLocation>
<dbReference type="AlphaFoldDB" id="A0A7I7S452"/>
<keyword evidence="2" id="KW-1185">Reference proteome</keyword>
<organism evidence="1 2">
    <name type="scientific">Mycolicibacterium arabiense</name>
    <dbReference type="NCBI Taxonomy" id="1286181"/>
    <lineage>
        <taxon>Bacteria</taxon>
        <taxon>Bacillati</taxon>
        <taxon>Actinomycetota</taxon>
        <taxon>Actinomycetes</taxon>
        <taxon>Mycobacteriales</taxon>
        <taxon>Mycobacteriaceae</taxon>
        <taxon>Mycolicibacterium</taxon>
    </lineage>
</organism>
<name>A0A7I7S452_9MYCO</name>
<evidence type="ECO:0008006" key="3">
    <source>
        <dbReference type="Google" id="ProtNLM"/>
    </source>
</evidence>
<dbReference type="KEGG" id="marz:MARA_42330"/>
<evidence type="ECO:0000313" key="2">
    <source>
        <dbReference type="Proteomes" id="UP000467428"/>
    </source>
</evidence>
<protein>
    <recommendedName>
        <fullName evidence="3">DUF2231 domain-containing protein</fullName>
    </recommendedName>
</protein>
<accession>A0A7I7S452</accession>
<reference evidence="1 2" key="1">
    <citation type="journal article" date="2019" name="Emerg. Microbes Infect.">
        <title>Comprehensive subspecies identification of 175 nontuberculous mycobacteria species based on 7547 genomic profiles.</title>
        <authorList>
            <person name="Matsumoto Y."/>
            <person name="Kinjo T."/>
            <person name="Motooka D."/>
            <person name="Nabeya D."/>
            <person name="Jung N."/>
            <person name="Uechi K."/>
            <person name="Horii T."/>
            <person name="Iida T."/>
            <person name="Fujita J."/>
            <person name="Nakamura S."/>
        </authorList>
    </citation>
    <scope>NUCLEOTIDE SEQUENCE [LARGE SCALE GENOMIC DNA]</scope>
    <source>
        <strain evidence="1 2">JCM 18538</strain>
    </source>
</reference>
<sequence length="184" mass="18883">MARATIFHQMHDLGIAAWFGGTLANAVALNPASSEAGISTRVGAVANAGWDKWTPVNAAAIGIHLVGAAGLLKHDLGRAKIQQGVPSMAVTKTVLTVAALGVTAYSRVLGKKVSEHHAVPAEDGTTPNATTPPEVASAQKQLAVLQWAVPALTGGIVAIGAFAAEQYRPEEVSKGLVQRLLPTS</sequence>